<dbReference type="PROSITE" id="PS50994">
    <property type="entry name" value="INTEGRASE"/>
    <property type="match status" value="1"/>
</dbReference>
<dbReference type="GO" id="GO:0003964">
    <property type="term" value="F:RNA-directed DNA polymerase activity"/>
    <property type="evidence" value="ECO:0007669"/>
    <property type="project" value="UniProtKB-KW"/>
</dbReference>
<organism evidence="2">
    <name type="scientific">Tanacetum cinerariifolium</name>
    <name type="common">Dalmatian daisy</name>
    <name type="synonym">Chrysanthemum cinerariifolium</name>
    <dbReference type="NCBI Taxonomy" id="118510"/>
    <lineage>
        <taxon>Eukaryota</taxon>
        <taxon>Viridiplantae</taxon>
        <taxon>Streptophyta</taxon>
        <taxon>Embryophyta</taxon>
        <taxon>Tracheophyta</taxon>
        <taxon>Spermatophyta</taxon>
        <taxon>Magnoliopsida</taxon>
        <taxon>eudicotyledons</taxon>
        <taxon>Gunneridae</taxon>
        <taxon>Pentapetalae</taxon>
        <taxon>asterids</taxon>
        <taxon>campanulids</taxon>
        <taxon>Asterales</taxon>
        <taxon>Asteraceae</taxon>
        <taxon>Asteroideae</taxon>
        <taxon>Anthemideae</taxon>
        <taxon>Anthemidinae</taxon>
        <taxon>Tanacetum</taxon>
    </lineage>
</organism>
<dbReference type="Gene3D" id="3.30.420.10">
    <property type="entry name" value="Ribonuclease H-like superfamily/Ribonuclease H"/>
    <property type="match status" value="1"/>
</dbReference>
<dbReference type="InterPro" id="IPR001584">
    <property type="entry name" value="Integrase_cat-core"/>
</dbReference>
<feature type="non-terminal residue" evidence="2">
    <location>
        <position position="1"/>
    </location>
</feature>
<dbReference type="SUPFAM" id="SSF53098">
    <property type="entry name" value="Ribonuclease H-like"/>
    <property type="match status" value="1"/>
</dbReference>
<gene>
    <name evidence="2" type="ORF">Tci_623916</name>
</gene>
<name>A0A699JR07_TANCI</name>
<comment type="caution">
    <text evidence="2">The sequence shown here is derived from an EMBL/GenBank/DDBJ whole genome shotgun (WGS) entry which is preliminary data.</text>
</comment>
<keyword evidence="2" id="KW-0548">Nucleotidyltransferase</keyword>
<keyword evidence="2" id="KW-0695">RNA-directed DNA polymerase</keyword>
<keyword evidence="2" id="KW-0808">Transferase</keyword>
<reference evidence="2" key="1">
    <citation type="journal article" date="2019" name="Sci. Rep.">
        <title>Draft genome of Tanacetum cinerariifolium, the natural source of mosquito coil.</title>
        <authorList>
            <person name="Yamashiro T."/>
            <person name="Shiraishi A."/>
            <person name="Satake H."/>
            <person name="Nakayama K."/>
        </authorList>
    </citation>
    <scope>NUCLEOTIDE SEQUENCE</scope>
</reference>
<dbReference type="Pfam" id="PF00665">
    <property type="entry name" value="rve"/>
    <property type="match status" value="1"/>
</dbReference>
<evidence type="ECO:0000313" key="2">
    <source>
        <dbReference type="EMBL" id="GFA51944.1"/>
    </source>
</evidence>
<feature type="domain" description="Integrase catalytic" evidence="1">
    <location>
        <begin position="170"/>
        <end position="336"/>
    </location>
</feature>
<dbReference type="PANTHER" id="PTHR47266">
    <property type="entry name" value="ENDONUCLEASE-RELATED"/>
    <property type="match status" value="1"/>
</dbReference>
<dbReference type="InterPro" id="IPR036397">
    <property type="entry name" value="RNaseH_sf"/>
</dbReference>
<dbReference type="GO" id="GO:0015074">
    <property type="term" value="P:DNA integration"/>
    <property type="evidence" value="ECO:0007669"/>
    <property type="project" value="InterPro"/>
</dbReference>
<evidence type="ECO:0000259" key="1">
    <source>
        <dbReference type="PROSITE" id="PS50994"/>
    </source>
</evidence>
<sequence length="421" mass="48766">SALKYLFAKKDAKARLLRWILLLQEFSFKVINTKGAENYVANHLSHLENPYENVLDPKEINEFFPLETISKLAHHEQSTPWFTHFANYYAGKFIIKGMSTQQKKKFLKDVKHYFWDDPFPFKTCADQVIWRCVAGQEAVNILTAYHSRPTEGHYGANYTGKNRQGKILQRDEMPQNAIQVCEIFDVWGIDFMGPFLNSKGNKYILVAVDYLSKWVEAKALPTNDARVVVKFLKSLFSRFGNPKAIISDRGTHFCNDQFAKVMSKYGVTHHLSTAYHPQTSIQMEVTNRGLKRILERTVGENCASWIDKLDNVLWAFRTAFKTPIGCTPYRLVYGKFCHLPLELELKAYWALKYANFDLKTAGDHCKIHLNELHELRDQAYENSLIYKEGTKKLHDSKIKNHIFNVGDQVLLFISRLKFFSG</sequence>
<dbReference type="InterPro" id="IPR012337">
    <property type="entry name" value="RNaseH-like_sf"/>
</dbReference>
<dbReference type="EMBL" id="BKCJ010438314">
    <property type="protein sequence ID" value="GFA51944.1"/>
    <property type="molecule type" value="Genomic_DNA"/>
</dbReference>
<dbReference type="InterPro" id="IPR052160">
    <property type="entry name" value="Gypsy_RT_Integrase-like"/>
</dbReference>
<protein>
    <submittedName>
        <fullName evidence="2">Reverse transcriptase domain-containing protein</fullName>
    </submittedName>
</protein>
<accession>A0A699JR07</accession>
<dbReference type="AlphaFoldDB" id="A0A699JR07"/>
<proteinExistence type="predicted"/>
<dbReference type="GO" id="GO:0003676">
    <property type="term" value="F:nucleic acid binding"/>
    <property type="evidence" value="ECO:0007669"/>
    <property type="project" value="InterPro"/>
</dbReference>